<accession>A0A520RYI7</accession>
<organism evidence="2 3">
    <name type="scientific">OM182 bacterium</name>
    <dbReference type="NCBI Taxonomy" id="2510334"/>
    <lineage>
        <taxon>Bacteria</taxon>
        <taxon>Pseudomonadati</taxon>
        <taxon>Pseudomonadota</taxon>
        <taxon>Gammaproteobacteria</taxon>
        <taxon>OMG group</taxon>
        <taxon>OM182 clade</taxon>
    </lineage>
</organism>
<dbReference type="EMBL" id="SHAG01000039">
    <property type="protein sequence ID" value="RZO75310.1"/>
    <property type="molecule type" value="Genomic_DNA"/>
</dbReference>
<gene>
    <name evidence="2" type="ORF">EVA68_07295</name>
</gene>
<evidence type="ECO:0000313" key="3">
    <source>
        <dbReference type="Proteomes" id="UP000316199"/>
    </source>
</evidence>
<feature type="domain" description="VOC" evidence="1">
    <location>
        <begin position="23"/>
        <end position="138"/>
    </location>
</feature>
<dbReference type="Pfam" id="PF00903">
    <property type="entry name" value="Glyoxalase"/>
    <property type="match status" value="1"/>
</dbReference>
<dbReference type="Proteomes" id="UP000316199">
    <property type="component" value="Unassembled WGS sequence"/>
</dbReference>
<evidence type="ECO:0000313" key="2">
    <source>
        <dbReference type="EMBL" id="RZO75310.1"/>
    </source>
</evidence>
<dbReference type="InterPro" id="IPR029068">
    <property type="entry name" value="Glyas_Bleomycin-R_OHBP_Dase"/>
</dbReference>
<evidence type="ECO:0000259" key="1">
    <source>
        <dbReference type="PROSITE" id="PS51819"/>
    </source>
</evidence>
<dbReference type="PROSITE" id="PS51819">
    <property type="entry name" value="VOC"/>
    <property type="match status" value="1"/>
</dbReference>
<dbReference type="InterPro" id="IPR037523">
    <property type="entry name" value="VOC_core"/>
</dbReference>
<proteinExistence type="predicted"/>
<name>A0A520RYI7_9GAMM</name>
<dbReference type="AlphaFoldDB" id="A0A520RYI7"/>
<reference evidence="2 3" key="1">
    <citation type="submission" date="2019-02" db="EMBL/GenBank/DDBJ databases">
        <title>Prokaryotic population dynamics and viral predation in marine succession experiment using metagenomics: the confinement effect.</title>
        <authorList>
            <person name="Haro-Moreno J.M."/>
            <person name="Rodriguez-Valera F."/>
            <person name="Lopez-Perez M."/>
        </authorList>
    </citation>
    <scope>NUCLEOTIDE SEQUENCE [LARGE SCALE GENOMIC DNA]</scope>
    <source>
        <strain evidence="2">MED-G157</strain>
    </source>
</reference>
<protein>
    <recommendedName>
        <fullName evidence="1">VOC domain-containing protein</fullName>
    </recommendedName>
</protein>
<sequence>MLTCKFSLSPKVGPYLSLGMGAKFLGTTPVLTVSTLSEATDFYVSKLGFELDFVFGKPQFYAGVRKDQVELHLVAENHARQPRGSASVSILIDEVDIFHATIKGLGVEILVAPGDRDYGLRDFSCRDPDGNIFHFGVDISSKS</sequence>
<dbReference type="Gene3D" id="3.10.180.10">
    <property type="entry name" value="2,3-Dihydroxybiphenyl 1,2-Dioxygenase, domain 1"/>
    <property type="match status" value="1"/>
</dbReference>
<comment type="caution">
    <text evidence="2">The sequence shown here is derived from an EMBL/GenBank/DDBJ whole genome shotgun (WGS) entry which is preliminary data.</text>
</comment>
<dbReference type="SUPFAM" id="SSF54593">
    <property type="entry name" value="Glyoxalase/Bleomycin resistance protein/Dihydroxybiphenyl dioxygenase"/>
    <property type="match status" value="1"/>
</dbReference>
<dbReference type="InterPro" id="IPR004360">
    <property type="entry name" value="Glyas_Fos-R_dOase_dom"/>
</dbReference>